<dbReference type="InterPro" id="IPR036527">
    <property type="entry name" value="SCP2_sterol-bd_dom_sf"/>
</dbReference>
<dbReference type="Proteomes" id="UP000006697">
    <property type="component" value="Chromosome"/>
</dbReference>
<evidence type="ECO:0000259" key="2">
    <source>
        <dbReference type="Pfam" id="PF02036"/>
    </source>
</evidence>
<dbReference type="Pfam" id="PF02036">
    <property type="entry name" value="SCP2"/>
    <property type="match status" value="1"/>
</dbReference>
<dbReference type="eggNOG" id="COG3154">
    <property type="taxonomic scope" value="Bacteria"/>
</dbReference>
<dbReference type="AlphaFoldDB" id="A4G5P6"/>
<gene>
    <name evidence="1" type="primary">ubiT</name>
    <name evidence="3" type="ordered locus">HEAR1676</name>
</gene>
<comment type="function">
    <text evidence="1">Required for O(2)-independent ubiquinone (coenzyme Q) biosynthesis. Likely functions as an accessory factor.</text>
</comment>
<dbReference type="HOGENOM" id="CLU_111894_0_0_4"/>
<dbReference type="Gene3D" id="3.30.1050.10">
    <property type="entry name" value="SCP2 sterol-binding domain"/>
    <property type="match status" value="1"/>
</dbReference>
<comment type="similarity">
    <text evidence="1">Belongs to the UbiT family.</text>
</comment>
<feature type="domain" description="SCP2" evidence="2">
    <location>
        <begin position="46"/>
        <end position="129"/>
    </location>
</feature>
<accession>A4G5P6</accession>
<dbReference type="HAMAP" id="MF_02231">
    <property type="entry name" value="UbiT"/>
    <property type="match status" value="1"/>
</dbReference>
<dbReference type="SUPFAM" id="SSF55718">
    <property type="entry name" value="SCP-like"/>
    <property type="match status" value="1"/>
</dbReference>
<name>A4G5P6_HERAR</name>
<reference evidence="3 4" key="1">
    <citation type="journal article" date="2007" name="PLoS Genet.">
        <title>A tale of two oxidation states: bacterial colonization of arsenic-rich environments.</title>
        <authorList>
            <person name="Muller D."/>
            <person name="Medigue C."/>
            <person name="Koechler S."/>
            <person name="Barbe V."/>
            <person name="Barakat M."/>
            <person name="Talla E."/>
            <person name="Bonnefoy V."/>
            <person name="Krin E."/>
            <person name="Arsene-Ploetze F."/>
            <person name="Carapito C."/>
            <person name="Chandler M."/>
            <person name="Cournoyer B."/>
            <person name="Cruveiller S."/>
            <person name="Dossat C."/>
            <person name="Duval S."/>
            <person name="Heymann M."/>
            <person name="Leize E."/>
            <person name="Lieutaud A."/>
            <person name="Lievremont D."/>
            <person name="Makita Y."/>
            <person name="Mangenot S."/>
            <person name="Nitschke W."/>
            <person name="Ortet P."/>
            <person name="Perdrial N."/>
            <person name="Schoepp B."/>
            <person name="Siguier N."/>
            <person name="Simeonova D.D."/>
            <person name="Rouy Z."/>
            <person name="Segurens B."/>
            <person name="Turlin E."/>
            <person name="Vallenet D."/>
            <person name="Van Dorsselaer A."/>
            <person name="Weiss S."/>
            <person name="Weissenbach J."/>
            <person name="Lett M.C."/>
            <person name="Danchin A."/>
            <person name="Bertin P.N."/>
        </authorList>
    </citation>
    <scope>NUCLEOTIDE SEQUENCE [LARGE SCALE GENOMIC DNA]</scope>
    <source>
        <strain evidence="4">ULPAs1</strain>
    </source>
</reference>
<dbReference type="EMBL" id="CU207211">
    <property type="protein sequence ID" value="CAL61833.1"/>
    <property type="molecule type" value="Genomic_DNA"/>
</dbReference>
<evidence type="ECO:0000256" key="1">
    <source>
        <dbReference type="HAMAP-Rule" id="MF_02231"/>
    </source>
</evidence>
<organism evidence="3 4">
    <name type="scientific">Herminiimonas arsenicoxydans</name>
    <dbReference type="NCBI Taxonomy" id="204773"/>
    <lineage>
        <taxon>Bacteria</taxon>
        <taxon>Pseudomonadati</taxon>
        <taxon>Pseudomonadota</taxon>
        <taxon>Betaproteobacteria</taxon>
        <taxon>Burkholderiales</taxon>
        <taxon>Oxalobacteraceae</taxon>
        <taxon>Herminiimonas</taxon>
    </lineage>
</organism>
<proteinExistence type="inferred from homology"/>
<dbReference type="GO" id="GO:0006744">
    <property type="term" value="P:ubiquinone biosynthetic process"/>
    <property type="evidence" value="ECO:0007669"/>
    <property type="project" value="UniProtKB-UniRule"/>
</dbReference>
<dbReference type="InterPro" id="IPR003033">
    <property type="entry name" value="SCP2_sterol-bd_dom"/>
</dbReference>
<evidence type="ECO:0000313" key="3">
    <source>
        <dbReference type="EMBL" id="CAL61833.1"/>
    </source>
</evidence>
<dbReference type="OrthoDB" id="5292463at2"/>
<evidence type="ECO:0000313" key="4">
    <source>
        <dbReference type="Proteomes" id="UP000006697"/>
    </source>
</evidence>
<dbReference type="InterPro" id="IPR016830">
    <property type="entry name" value="UbiT"/>
</dbReference>
<sequence length="162" mass="18056">MNQTRPVLPAALATMLSLLPVYPGSLLFVRALNLLLVRHLPTDTQAMLEGKKLRISVLDLQLSFDFQWRATSFSACRHGGEIDLTIGATAHDFLLLAQRREDPDTLFFSRRLQMEGDTELGLLVKNTLDAIEAPVFDPARLAPTRVLARFKSGLVREADART</sequence>
<dbReference type="UniPathway" id="UPA00232"/>
<keyword evidence="4" id="KW-1185">Reference proteome</keyword>
<comment type="pathway">
    <text evidence="1">Cofactor biosynthesis; ubiquinone biosynthesis.</text>
</comment>
<keyword evidence="1" id="KW-0831">Ubiquinone biosynthesis</keyword>
<dbReference type="STRING" id="204773.HEAR1676"/>
<protein>
    <recommendedName>
        <fullName evidence="1">Ubiquinone biosynthesis accessory factor UbiT</fullName>
    </recommendedName>
</protein>
<dbReference type="KEGG" id="har:HEAR1676"/>